<feature type="region of interest" description="Disordered" evidence="2">
    <location>
        <begin position="134"/>
        <end position="168"/>
    </location>
</feature>
<evidence type="ECO:0000259" key="3">
    <source>
        <dbReference type="Pfam" id="PF13837"/>
    </source>
</evidence>
<proteinExistence type="predicted"/>
<feature type="region of interest" description="Disordered" evidence="2">
    <location>
        <begin position="110"/>
        <end position="129"/>
    </location>
</feature>
<gene>
    <name evidence="4" type="ORF">ALC62_09896</name>
</gene>
<name>A0A151IF00_9HYME</name>
<feature type="compositionally biased region" description="Low complexity" evidence="2">
    <location>
        <begin position="112"/>
        <end position="122"/>
    </location>
</feature>
<keyword evidence="5" id="KW-1185">Reference proteome</keyword>
<dbReference type="Pfam" id="PF13837">
    <property type="entry name" value="Myb_DNA-bind_4"/>
    <property type="match status" value="1"/>
</dbReference>
<accession>A0A151IF00</accession>
<feature type="domain" description="Myb/SANT-like DNA-binding" evidence="3">
    <location>
        <begin position="3"/>
        <end position="92"/>
    </location>
</feature>
<feature type="non-terminal residue" evidence="4">
    <location>
        <position position="1"/>
    </location>
</feature>
<sequence length="224" mass="26392">FIWNEKAIYLMLEEYKKRVDRFRNPKNKKKQLWQEICNEMAKYGYKVEADAIDKKFRNMKSRYLVIKDNNDKKKTTGTGRISWTYFDIMSEIFFDDKTVNPNVVMASTVSLNNDDNNDNNNDNNKKTEKIVRNISSPNVSDQENENFSQCSSSTSSSSTNILKKRRTIGKRKTPINSYRKKCIEVEEERNNDLKRLIEAVENNNAIQKQKLEVLRQYLSSQEKS</sequence>
<dbReference type="PANTHER" id="PTHR47595:SF1">
    <property type="entry name" value="MYB_SANT-LIKE DNA-BINDING DOMAIN-CONTAINING PROTEIN"/>
    <property type="match status" value="1"/>
</dbReference>
<evidence type="ECO:0000256" key="1">
    <source>
        <dbReference type="SAM" id="Coils"/>
    </source>
</evidence>
<evidence type="ECO:0000313" key="4">
    <source>
        <dbReference type="EMBL" id="KYM99393.1"/>
    </source>
</evidence>
<protein>
    <recommendedName>
        <fullName evidence="3">Myb/SANT-like DNA-binding domain-containing protein</fullName>
    </recommendedName>
</protein>
<feature type="coiled-coil region" evidence="1">
    <location>
        <begin position="183"/>
        <end position="217"/>
    </location>
</feature>
<dbReference type="Proteomes" id="UP000078542">
    <property type="component" value="Unassembled WGS sequence"/>
</dbReference>
<evidence type="ECO:0000313" key="5">
    <source>
        <dbReference type="Proteomes" id="UP000078542"/>
    </source>
</evidence>
<dbReference type="Gene3D" id="1.10.10.60">
    <property type="entry name" value="Homeodomain-like"/>
    <property type="match status" value="1"/>
</dbReference>
<reference evidence="4 5" key="1">
    <citation type="submission" date="2016-03" db="EMBL/GenBank/DDBJ databases">
        <title>Cyphomyrmex costatus WGS genome.</title>
        <authorList>
            <person name="Nygaard S."/>
            <person name="Hu H."/>
            <person name="Boomsma J."/>
            <person name="Zhang G."/>
        </authorList>
    </citation>
    <scope>NUCLEOTIDE SEQUENCE [LARGE SCALE GENOMIC DNA]</scope>
    <source>
        <strain evidence="4">MS0001</strain>
        <tissue evidence="4">Whole body</tissue>
    </source>
</reference>
<dbReference type="InterPro" id="IPR044822">
    <property type="entry name" value="Myb_DNA-bind_4"/>
</dbReference>
<dbReference type="AlphaFoldDB" id="A0A151IF00"/>
<evidence type="ECO:0000256" key="2">
    <source>
        <dbReference type="SAM" id="MobiDB-lite"/>
    </source>
</evidence>
<organism evidence="4 5">
    <name type="scientific">Cyphomyrmex costatus</name>
    <dbReference type="NCBI Taxonomy" id="456900"/>
    <lineage>
        <taxon>Eukaryota</taxon>
        <taxon>Metazoa</taxon>
        <taxon>Ecdysozoa</taxon>
        <taxon>Arthropoda</taxon>
        <taxon>Hexapoda</taxon>
        <taxon>Insecta</taxon>
        <taxon>Pterygota</taxon>
        <taxon>Neoptera</taxon>
        <taxon>Endopterygota</taxon>
        <taxon>Hymenoptera</taxon>
        <taxon>Apocrita</taxon>
        <taxon>Aculeata</taxon>
        <taxon>Formicoidea</taxon>
        <taxon>Formicidae</taxon>
        <taxon>Myrmicinae</taxon>
        <taxon>Cyphomyrmex</taxon>
    </lineage>
</organism>
<feature type="compositionally biased region" description="Polar residues" evidence="2">
    <location>
        <begin position="134"/>
        <end position="150"/>
    </location>
</feature>
<keyword evidence="1" id="KW-0175">Coiled coil</keyword>
<dbReference type="EMBL" id="KQ977835">
    <property type="protein sequence ID" value="KYM99393.1"/>
    <property type="molecule type" value="Genomic_DNA"/>
</dbReference>
<dbReference type="PANTHER" id="PTHR47595">
    <property type="entry name" value="HEAT SHOCK 70 KDA PROTEIN 14"/>
    <property type="match status" value="1"/>
</dbReference>